<organism evidence="1 2">
    <name type="scientific">Cycloclasticus pugetii</name>
    <dbReference type="NCBI Taxonomy" id="34068"/>
    <lineage>
        <taxon>Bacteria</taxon>
        <taxon>Pseudomonadati</taxon>
        <taxon>Pseudomonadota</taxon>
        <taxon>Gammaproteobacteria</taxon>
        <taxon>Thiotrichales</taxon>
        <taxon>Piscirickettsiaceae</taxon>
        <taxon>Cycloclasticus</taxon>
    </lineage>
</organism>
<comment type="caution">
    <text evidence="1">The sequence shown here is derived from an EMBL/GenBank/DDBJ whole genome shotgun (WGS) entry which is preliminary data.</text>
</comment>
<proteinExistence type="predicted"/>
<protein>
    <submittedName>
        <fullName evidence="1">Uncharacterized protein</fullName>
    </submittedName>
</protein>
<sequence>MRAICSGCGESFSDENLDNCECGRTECYRCLALHKQETGHSSTSDLGRFRVQLNEQFTRAFLKDLESELLTNPEVGRCFNLALPQVVSTSVWLKHKDHGEKHFDFKMTRKQYEQLLNTFDNNSENVLNFYVDRVTTYLQLVVGELNKTAAR</sequence>
<evidence type="ECO:0000313" key="1">
    <source>
        <dbReference type="EMBL" id="EPD13293.1"/>
    </source>
</evidence>
<reference evidence="1 2" key="1">
    <citation type="journal article" date="2013" name="Genome Announc.">
        <title>Genome Sequence of the Pyrene- and Fluoranthene-Degrading Bacterium Cycloclasticus sp. Strain PY97M.</title>
        <authorList>
            <person name="Cui Z."/>
            <person name="Xu G."/>
            <person name="Li Q."/>
            <person name="Gao W."/>
            <person name="Zheng L."/>
        </authorList>
    </citation>
    <scope>NUCLEOTIDE SEQUENCE [LARGE SCALE GENOMIC DNA]</scope>
    <source>
        <strain evidence="1 2">PY97M</strain>
    </source>
</reference>
<evidence type="ECO:0000313" key="2">
    <source>
        <dbReference type="Proteomes" id="UP000015462"/>
    </source>
</evidence>
<dbReference type="Proteomes" id="UP000015462">
    <property type="component" value="Unassembled WGS sequence"/>
</dbReference>
<dbReference type="EMBL" id="ASHL01000004">
    <property type="protein sequence ID" value="EPD13293.1"/>
    <property type="molecule type" value="Genomic_DNA"/>
</dbReference>
<keyword evidence="2" id="KW-1185">Reference proteome</keyword>
<name>A0AB33Z278_9GAMM</name>
<accession>A0AB33Z278</accession>
<dbReference type="AlphaFoldDB" id="A0AB33Z278"/>
<gene>
    <name evidence="1" type="ORF">L196_06610</name>
</gene>
<dbReference type="RefSeq" id="WP_016390408.1">
    <property type="nucleotide sequence ID" value="NZ_KE646807.1"/>
</dbReference>